<dbReference type="Proteomes" id="UP001165190">
    <property type="component" value="Unassembled WGS sequence"/>
</dbReference>
<dbReference type="PANTHER" id="PTHR43539">
    <property type="entry name" value="FLAVIN-BINDING MONOOXYGENASE-LIKE PROTEIN (AFU_ORTHOLOGUE AFUA_4G09220)"/>
    <property type="match status" value="1"/>
</dbReference>
<comment type="cofactor">
    <cofactor evidence="1">
        <name>FAD</name>
        <dbReference type="ChEBI" id="CHEBI:57692"/>
    </cofactor>
</comment>
<dbReference type="PIRSF" id="PIRSF000332">
    <property type="entry name" value="FMO"/>
    <property type="match status" value="1"/>
</dbReference>
<dbReference type="InterPro" id="IPR050982">
    <property type="entry name" value="Auxin_biosynth/cation_transpt"/>
</dbReference>
<comment type="caution">
    <text evidence="12">The sequence shown here is derived from an EMBL/GenBank/DDBJ whole genome shotgun (WGS) entry which is preliminary data.</text>
</comment>
<name>A0A9W7HWQ0_HIBTR</name>
<dbReference type="GO" id="GO:0050660">
    <property type="term" value="F:flavin adenine dinucleotide binding"/>
    <property type="evidence" value="ECO:0007669"/>
    <property type="project" value="InterPro"/>
</dbReference>
<dbReference type="PANTHER" id="PTHR43539:SF42">
    <property type="entry name" value="OS01G0273800 PROTEIN"/>
    <property type="match status" value="1"/>
</dbReference>
<keyword evidence="9" id="KW-0073">Auxin biosynthesis</keyword>
<dbReference type="PRINTS" id="PR00368">
    <property type="entry name" value="FADPNR"/>
</dbReference>
<evidence type="ECO:0000256" key="3">
    <source>
        <dbReference type="ARBA" id="ARBA00009183"/>
    </source>
</evidence>
<evidence type="ECO:0000313" key="12">
    <source>
        <dbReference type="EMBL" id="GMI85800.1"/>
    </source>
</evidence>
<evidence type="ECO:0000256" key="8">
    <source>
        <dbReference type="ARBA" id="ARBA00023033"/>
    </source>
</evidence>
<evidence type="ECO:0000256" key="6">
    <source>
        <dbReference type="ARBA" id="ARBA00022857"/>
    </source>
</evidence>
<dbReference type="InterPro" id="IPR036188">
    <property type="entry name" value="FAD/NAD-bd_sf"/>
</dbReference>
<evidence type="ECO:0000256" key="10">
    <source>
        <dbReference type="ARBA" id="ARBA00039148"/>
    </source>
</evidence>
<dbReference type="InterPro" id="IPR000960">
    <property type="entry name" value="Flavin_mOase"/>
</dbReference>
<keyword evidence="6" id="KW-0521">NADP</keyword>
<evidence type="ECO:0000256" key="1">
    <source>
        <dbReference type="ARBA" id="ARBA00001974"/>
    </source>
</evidence>
<dbReference type="OrthoDB" id="66881at2759"/>
<dbReference type="SUPFAM" id="SSF51905">
    <property type="entry name" value="FAD/NAD(P)-binding domain"/>
    <property type="match status" value="2"/>
</dbReference>
<comment type="pathway">
    <text evidence="2">Plant hormone metabolism; auxin biosynthesis.</text>
</comment>
<keyword evidence="5" id="KW-0274">FAD</keyword>
<evidence type="ECO:0000313" key="13">
    <source>
        <dbReference type="Proteomes" id="UP001165190"/>
    </source>
</evidence>
<evidence type="ECO:0000256" key="2">
    <source>
        <dbReference type="ARBA" id="ARBA00004814"/>
    </source>
</evidence>
<keyword evidence="13" id="KW-1185">Reference proteome</keyword>
<comment type="similarity">
    <text evidence="3">Belongs to the FMO family.</text>
</comment>
<comment type="catalytic activity">
    <reaction evidence="11">
        <text>indole-3-pyruvate + NADPH + O2 + H(+) = (indol-3-yl)acetate + CO2 + NADP(+) + H2O</text>
        <dbReference type="Rhea" id="RHEA:34331"/>
        <dbReference type="ChEBI" id="CHEBI:15377"/>
        <dbReference type="ChEBI" id="CHEBI:15378"/>
        <dbReference type="ChEBI" id="CHEBI:15379"/>
        <dbReference type="ChEBI" id="CHEBI:16526"/>
        <dbReference type="ChEBI" id="CHEBI:17640"/>
        <dbReference type="ChEBI" id="CHEBI:30854"/>
        <dbReference type="ChEBI" id="CHEBI:57783"/>
        <dbReference type="ChEBI" id="CHEBI:58349"/>
        <dbReference type="EC" id="1.14.13.168"/>
    </reaction>
</comment>
<sequence>MPTSMFPSRRERAIFASRRGTVAETETKQIEPANPAMRKEPVIIVGAGPSGLATAACLNHHSIPYVILEREDCFASLWKKYSYDRLHLHLDKQFCQLPHMSFPDSSPSFLSKHLFTSYLDDYVSRFKISPLYRRNVESAEFEEATGKWIVKARNLVYGEVEEFNGGGLVVASGEASNPFTPEIEGLAAFPGDILHSTQFKNGKNFKNQKVLVVGCGNSGMEIALDLANHGAQTSLVVRSPVHILSKDMTHLGMILLKYIPVNMVDWLMVMLGKLVYGDMSKYGITRPEEGPFLMKDAYGKYPIVDVGTSQKIKSREIQVVPGISGIRGNEVVFENRKTHPFDAIVFCTGFKRSTNVWLKGDDYLLNDDGLTKPSFPNHWKGRNGLYCVGLSRRGLYGAAADAHNVAHDINSLQ</sequence>
<keyword evidence="8" id="KW-0503">Monooxygenase</keyword>
<dbReference type="PRINTS" id="PR00469">
    <property type="entry name" value="PNDRDTASEII"/>
</dbReference>
<accession>A0A9W7HWQ0</accession>
<gene>
    <name evidence="12" type="ORF">HRI_002249400</name>
</gene>
<dbReference type="EC" id="1.14.13.168" evidence="10"/>
<keyword evidence="7" id="KW-0560">Oxidoreductase</keyword>
<evidence type="ECO:0000256" key="4">
    <source>
        <dbReference type="ARBA" id="ARBA00022630"/>
    </source>
</evidence>
<dbReference type="GO" id="GO:0103075">
    <property type="term" value="F:indole-3-pyruvate monooxygenase activity"/>
    <property type="evidence" value="ECO:0007669"/>
    <property type="project" value="UniProtKB-EC"/>
</dbReference>
<dbReference type="Gene3D" id="3.50.50.60">
    <property type="entry name" value="FAD/NAD(P)-binding domain"/>
    <property type="match status" value="1"/>
</dbReference>
<evidence type="ECO:0000256" key="7">
    <source>
        <dbReference type="ARBA" id="ARBA00023002"/>
    </source>
</evidence>
<evidence type="ECO:0000256" key="11">
    <source>
        <dbReference type="ARBA" id="ARBA00047707"/>
    </source>
</evidence>
<protein>
    <recommendedName>
        <fullName evidence="10">indole-3-pyruvate monooxygenase</fullName>
        <ecNumber evidence="10">1.14.13.168</ecNumber>
    </recommendedName>
</protein>
<keyword evidence="4" id="KW-0285">Flavoprotein</keyword>
<evidence type="ECO:0000256" key="5">
    <source>
        <dbReference type="ARBA" id="ARBA00022827"/>
    </source>
</evidence>
<dbReference type="EMBL" id="BSYR01000020">
    <property type="protein sequence ID" value="GMI85800.1"/>
    <property type="molecule type" value="Genomic_DNA"/>
</dbReference>
<dbReference type="GO" id="GO:0009851">
    <property type="term" value="P:auxin biosynthetic process"/>
    <property type="evidence" value="ECO:0007669"/>
    <property type="project" value="UniProtKB-KW"/>
</dbReference>
<evidence type="ECO:0000256" key="9">
    <source>
        <dbReference type="ARBA" id="ARBA00023070"/>
    </source>
</evidence>
<reference evidence="12" key="1">
    <citation type="submission" date="2023-05" db="EMBL/GenBank/DDBJ databases">
        <title>Genome and transcriptome analyses reveal genes involved in the formation of fine ridges on petal epidermal cells in Hibiscus trionum.</title>
        <authorList>
            <person name="Koshimizu S."/>
            <person name="Masuda S."/>
            <person name="Ishii T."/>
            <person name="Shirasu K."/>
            <person name="Hoshino A."/>
            <person name="Arita M."/>
        </authorList>
    </citation>
    <scope>NUCLEOTIDE SEQUENCE</scope>
    <source>
        <strain evidence="12">Hamamatsu line</strain>
    </source>
</reference>
<dbReference type="AlphaFoldDB" id="A0A9W7HWQ0"/>
<organism evidence="12 13">
    <name type="scientific">Hibiscus trionum</name>
    <name type="common">Flower of an hour</name>
    <dbReference type="NCBI Taxonomy" id="183268"/>
    <lineage>
        <taxon>Eukaryota</taxon>
        <taxon>Viridiplantae</taxon>
        <taxon>Streptophyta</taxon>
        <taxon>Embryophyta</taxon>
        <taxon>Tracheophyta</taxon>
        <taxon>Spermatophyta</taxon>
        <taxon>Magnoliopsida</taxon>
        <taxon>eudicotyledons</taxon>
        <taxon>Gunneridae</taxon>
        <taxon>Pentapetalae</taxon>
        <taxon>rosids</taxon>
        <taxon>malvids</taxon>
        <taxon>Malvales</taxon>
        <taxon>Malvaceae</taxon>
        <taxon>Malvoideae</taxon>
        <taxon>Hibiscus</taxon>
    </lineage>
</organism>
<dbReference type="Pfam" id="PF13738">
    <property type="entry name" value="Pyr_redox_3"/>
    <property type="match status" value="1"/>
</dbReference>
<proteinExistence type="inferred from homology"/>
<dbReference type="GO" id="GO:0050661">
    <property type="term" value="F:NADP binding"/>
    <property type="evidence" value="ECO:0007669"/>
    <property type="project" value="InterPro"/>
</dbReference>